<evidence type="ECO:0000313" key="1">
    <source>
        <dbReference type="EMBL" id="CAB4559003.1"/>
    </source>
</evidence>
<protein>
    <submittedName>
        <fullName evidence="1">Unannotated protein</fullName>
    </submittedName>
</protein>
<sequence length="75" mass="8259">MIIEICGMTPDAMVFFLNISPYLPRATTPSWILAPPESKMPMIGTPVEIARSIILMILFPAASPSDPPKTVKSWE</sequence>
<accession>A0A6J6D9N6</accession>
<dbReference type="EMBL" id="CAEZTB010000110">
    <property type="protein sequence ID" value="CAB4559003.1"/>
    <property type="molecule type" value="Genomic_DNA"/>
</dbReference>
<organism evidence="1">
    <name type="scientific">freshwater metagenome</name>
    <dbReference type="NCBI Taxonomy" id="449393"/>
    <lineage>
        <taxon>unclassified sequences</taxon>
        <taxon>metagenomes</taxon>
        <taxon>ecological metagenomes</taxon>
    </lineage>
</organism>
<reference evidence="1" key="1">
    <citation type="submission" date="2020-05" db="EMBL/GenBank/DDBJ databases">
        <authorList>
            <person name="Chiriac C."/>
            <person name="Salcher M."/>
            <person name="Ghai R."/>
            <person name="Kavagutti S V."/>
        </authorList>
    </citation>
    <scope>NUCLEOTIDE SEQUENCE</scope>
</reference>
<proteinExistence type="predicted"/>
<name>A0A6J6D9N6_9ZZZZ</name>
<gene>
    <name evidence="1" type="ORF">UFOPK1581_00664</name>
</gene>
<dbReference type="AlphaFoldDB" id="A0A6J6D9N6"/>